<comment type="caution">
    <text evidence="3">The sequence shown here is derived from an EMBL/GenBank/DDBJ whole genome shotgun (WGS) entry which is preliminary data.</text>
</comment>
<proteinExistence type="predicted"/>
<sequence>MKIVLICHKDSVLSYRGIATWLNAFSDLAGIVVIEERKQKKMERVKKEMKRSGFWGLIDVLLFRFFYKFTGQSKDRLIEQSILDDVKTKYGEPDFNQIDKVTVTTPNAKAAQAFIESKQPDFIIARCKFLLTERIFSIPKFGTYVFHPGICPEYRNAHGCFWAIMNKDYDNVGMTMLKIDKGVDTGPIYGYFTYDYDPVGESHVTIQSRVVFDNLEGIKDKINEIYQGTAVPLTVDKSRKSNVWGQPRLTKFLRWKWQRKRE</sequence>
<keyword evidence="1" id="KW-0472">Membrane</keyword>
<gene>
    <name evidence="3" type="ORF">QQ020_02920</name>
</gene>
<reference evidence="3" key="1">
    <citation type="submission" date="2023-06" db="EMBL/GenBank/DDBJ databases">
        <title>Genomic of Agaribacillus aureum.</title>
        <authorList>
            <person name="Wang G."/>
        </authorList>
    </citation>
    <scope>NUCLEOTIDE SEQUENCE</scope>
    <source>
        <strain evidence="3">BMA12</strain>
    </source>
</reference>
<dbReference type="Proteomes" id="UP001172083">
    <property type="component" value="Unassembled WGS sequence"/>
</dbReference>
<dbReference type="Gene3D" id="3.40.50.170">
    <property type="entry name" value="Formyl transferase, N-terminal domain"/>
    <property type="match status" value="1"/>
</dbReference>
<keyword evidence="1" id="KW-1133">Transmembrane helix</keyword>
<name>A0ABT8L1M4_9BACT</name>
<dbReference type="InterPro" id="IPR002376">
    <property type="entry name" value="Formyl_transf_N"/>
</dbReference>
<feature type="domain" description="Formyl transferase N-terminal" evidence="2">
    <location>
        <begin position="108"/>
        <end position="214"/>
    </location>
</feature>
<keyword evidence="1" id="KW-0812">Transmembrane</keyword>
<evidence type="ECO:0000313" key="4">
    <source>
        <dbReference type="Proteomes" id="UP001172083"/>
    </source>
</evidence>
<evidence type="ECO:0000256" key="1">
    <source>
        <dbReference type="SAM" id="Phobius"/>
    </source>
</evidence>
<protein>
    <submittedName>
        <fullName evidence="3">Formyltransferase family protein</fullName>
    </submittedName>
</protein>
<dbReference type="EMBL" id="JAUJEB010000001">
    <property type="protein sequence ID" value="MDN5210977.1"/>
    <property type="molecule type" value="Genomic_DNA"/>
</dbReference>
<dbReference type="Pfam" id="PF00551">
    <property type="entry name" value="Formyl_trans_N"/>
    <property type="match status" value="1"/>
</dbReference>
<evidence type="ECO:0000313" key="3">
    <source>
        <dbReference type="EMBL" id="MDN5210977.1"/>
    </source>
</evidence>
<accession>A0ABT8L1M4</accession>
<evidence type="ECO:0000259" key="2">
    <source>
        <dbReference type="Pfam" id="PF00551"/>
    </source>
</evidence>
<dbReference type="InterPro" id="IPR036477">
    <property type="entry name" value="Formyl_transf_N_sf"/>
</dbReference>
<feature type="transmembrane region" description="Helical" evidence="1">
    <location>
        <begin position="12"/>
        <end position="34"/>
    </location>
</feature>
<keyword evidence="4" id="KW-1185">Reference proteome</keyword>
<organism evidence="3 4">
    <name type="scientific">Agaribacillus aureus</name>
    <dbReference type="NCBI Taxonomy" id="3051825"/>
    <lineage>
        <taxon>Bacteria</taxon>
        <taxon>Pseudomonadati</taxon>
        <taxon>Bacteroidota</taxon>
        <taxon>Cytophagia</taxon>
        <taxon>Cytophagales</taxon>
        <taxon>Splendidivirgaceae</taxon>
        <taxon>Agaribacillus</taxon>
    </lineage>
</organism>
<dbReference type="SUPFAM" id="SSF53328">
    <property type="entry name" value="Formyltransferase"/>
    <property type="match status" value="1"/>
</dbReference>
<dbReference type="RefSeq" id="WP_346756313.1">
    <property type="nucleotide sequence ID" value="NZ_JAUJEB010000001.1"/>
</dbReference>